<feature type="compositionally biased region" description="Low complexity" evidence="1">
    <location>
        <begin position="56"/>
        <end position="66"/>
    </location>
</feature>
<evidence type="ECO:0000313" key="3">
    <source>
        <dbReference type="Proteomes" id="UP001243330"/>
    </source>
</evidence>
<feature type="compositionally biased region" description="Polar residues" evidence="1">
    <location>
        <begin position="159"/>
        <end position="184"/>
    </location>
</feature>
<gene>
    <name evidence="2" type="ORF">CCHR01_09982</name>
</gene>
<sequence length="212" mass="23328">MISAFLSPRARPSDSLAESRSSMDSRSQLTHSDHVPRWTSVTFITLASHSFISCLQSQQTRSTRSTRPMKMSRRLSANPLPSSRVYLAHHDPIHTIQAVSFHYQHPPASTQSTDPTAAKPATSSLPSSSSPSPHRNDINPRRTPASKRHRFQGAGQKDATPQTLKPRTPSRTSPASTHGNTTTPALRMPPGPPKLPLALTGKYFIWKLMNLP</sequence>
<evidence type="ECO:0000313" key="2">
    <source>
        <dbReference type="EMBL" id="KAK1847384.1"/>
    </source>
</evidence>
<organism evidence="2 3">
    <name type="scientific">Colletotrichum chrysophilum</name>
    <dbReference type="NCBI Taxonomy" id="1836956"/>
    <lineage>
        <taxon>Eukaryota</taxon>
        <taxon>Fungi</taxon>
        <taxon>Dikarya</taxon>
        <taxon>Ascomycota</taxon>
        <taxon>Pezizomycotina</taxon>
        <taxon>Sordariomycetes</taxon>
        <taxon>Hypocreomycetidae</taxon>
        <taxon>Glomerellales</taxon>
        <taxon>Glomerellaceae</taxon>
        <taxon>Colletotrichum</taxon>
        <taxon>Colletotrichum gloeosporioides species complex</taxon>
    </lineage>
</organism>
<protein>
    <submittedName>
        <fullName evidence="2">Uncharacterized protein</fullName>
    </submittedName>
</protein>
<proteinExistence type="predicted"/>
<feature type="region of interest" description="Disordered" evidence="1">
    <location>
        <begin position="56"/>
        <end position="78"/>
    </location>
</feature>
<keyword evidence="3" id="KW-1185">Reference proteome</keyword>
<feature type="compositionally biased region" description="Low complexity" evidence="1">
    <location>
        <begin position="123"/>
        <end position="133"/>
    </location>
</feature>
<feature type="compositionally biased region" description="Polar residues" evidence="1">
    <location>
        <begin position="16"/>
        <end position="30"/>
    </location>
</feature>
<name>A0AAD9AKX4_9PEZI</name>
<feature type="region of interest" description="Disordered" evidence="1">
    <location>
        <begin position="1"/>
        <end position="32"/>
    </location>
</feature>
<dbReference type="EMBL" id="JAQOWY010000204">
    <property type="protein sequence ID" value="KAK1847384.1"/>
    <property type="molecule type" value="Genomic_DNA"/>
</dbReference>
<feature type="region of interest" description="Disordered" evidence="1">
    <location>
        <begin position="105"/>
        <end position="195"/>
    </location>
</feature>
<dbReference type="AlphaFoldDB" id="A0AAD9AKX4"/>
<accession>A0AAD9AKX4</accession>
<reference evidence="2" key="1">
    <citation type="submission" date="2023-01" db="EMBL/GenBank/DDBJ databases">
        <title>Colletotrichum chrysophilum M932 genome sequence.</title>
        <authorList>
            <person name="Baroncelli R."/>
        </authorList>
    </citation>
    <scope>NUCLEOTIDE SEQUENCE</scope>
    <source>
        <strain evidence="2">M932</strain>
    </source>
</reference>
<evidence type="ECO:0000256" key="1">
    <source>
        <dbReference type="SAM" id="MobiDB-lite"/>
    </source>
</evidence>
<dbReference type="Proteomes" id="UP001243330">
    <property type="component" value="Unassembled WGS sequence"/>
</dbReference>
<comment type="caution">
    <text evidence="2">The sequence shown here is derived from an EMBL/GenBank/DDBJ whole genome shotgun (WGS) entry which is preliminary data.</text>
</comment>